<keyword evidence="3" id="KW-1185">Reference proteome</keyword>
<dbReference type="RefSeq" id="WP_309255363.1">
    <property type="nucleotide sequence ID" value="NZ_JAVGXC010000023.1"/>
</dbReference>
<protein>
    <submittedName>
        <fullName evidence="2">XRE family transcriptional regulator</fullName>
    </submittedName>
</protein>
<dbReference type="EMBL" id="JAVGXC010000023">
    <property type="protein sequence ID" value="MDR0191359.1"/>
    <property type="molecule type" value="Genomic_DNA"/>
</dbReference>
<feature type="domain" description="HigA2-like helix-turn-helix" evidence="1">
    <location>
        <begin position="20"/>
        <end position="90"/>
    </location>
</feature>
<reference evidence="2 3" key="1">
    <citation type="journal article" date="2023" name="Microbiol. Resour. Announc.">
        <title>Whole-genome sequence of Pseudomonas yamanorum OLsAu1 isolated from the edible ectomycorrhizal mushroom Lactarius sp. section Deliciosi.</title>
        <authorList>
            <person name="Ramirez-Mendoza R."/>
            <person name="Angeles-Argaiz R.E."/>
            <person name="Hernandez-Oaxaca D."/>
            <person name="Aguirre-Beltran L."/>
            <person name="Almaraz-Suarez J."/>
            <person name="Perez-Moreno J."/>
        </authorList>
    </citation>
    <scope>NUCLEOTIDE SEQUENCE [LARGE SCALE GENOMIC DNA]</scope>
    <source>
        <strain evidence="2 3">OLsAu1</strain>
    </source>
</reference>
<proteinExistence type="predicted"/>
<name>A0ABU1CVR0_9PSED</name>
<evidence type="ECO:0000313" key="2">
    <source>
        <dbReference type="EMBL" id="MDR0191359.1"/>
    </source>
</evidence>
<sequence>MSLSQEFESIWDAIEPTAGAASVMKIRYIIMSAMIKKCRAWNISRSVASKTLNIDVLRYDQLLAGDIASFNIDELVELSLRLGLNVHVEVLGA</sequence>
<dbReference type="InterPro" id="IPR010982">
    <property type="entry name" value="Lambda_DNA-bd_dom_sf"/>
</dbReference>
<gene>
    <name evidence="2" type="ORF">RCO22_20635</name>
</gene>
<evidence type="ECO:0000259" key="1">
    <source>
        <dbReference type="Pfam" id="PF13744"/>
    </source>
</evidence>
<evidence type="ECO:0000313" key="3">
    <source>
        <dbReference type="Proteomes" id="UP001224477"/>
    </source>
</evidence>
<comment type="caution">
    <text evidence="2">The sequence shown here is derived from an EMBL/GenBank/DDBJ whole genome shotgun (WGS) entry which is preliminary data.</text>
</comment>
<accession>A0ABU1CVR0</accession>
<dbReference type="SUPFAM" id="SSF47413">
    <property type="entry name" value="lambda repressor-like DNA-binding domains"/>
    <property type="match status" value="1"/>
</dbReference>
<dbReference type="Pfam" id="PF13744">
    <property type="entry name" value="HTH_37"/>
    <property type="match status" value="1"/>
</dbReference>
<dbReference type="Gene3D" id="1.10.260.40">
    <property type="entry name" value="lambda repressor-like DNA-binding domains"/>
    <property type="match status" value="1"/>
</dbReference>
<dbReference type="Proteomes" id="UP001224477">
    <property type="component" value="Unassembled WGS sequence"/>
</dbReference>
<dbReference type="InterPro" id="IPR039554">
    <property type="entry name" value="HigA2-like_HTH"/>
</dbReference>
<organism evidence="2 3">
    <name type="scientific">Pseudomonas yamanorum</name>
    <dbReference type="NCBI Taxonomy" id="515393"/>
    <lineage>
        <taxon>Bacteria</taxon>
        <taxon>Pseudomonadati</taxon>
        <taxon>Pseudomonadota</taxon>
        <taxon>Gammaproteobacteria</taxon>
        <taxon>Pseudomonadales</taxon>
        <taxon>Pseudomonadaceae</taxon>
        <taxon>Pseudomonas</taxon>
    </lineage>
</organism>